<dbReference type="Proteomes" id="UP000755585">
    <property type="component" value="Unassembled WGS sequence"/>
</dbReference>
<sequence>MPGALREPIVTLAGGPADRQTFYESDWEDRRLAAQRMGRTADEFCGWALAYRPETPGSRRWVWTAGSEWPRSRLAHGTAA</sequence>
<comment type="caution">
    <text evidence="1">The sequence shown here is derived from an EMBL/GenBank/DDBJ whole genome shotgun (WGS) entry which is preliminary data.</text>
</comment>
<protein>
    <submittedName>
        <fullName evidence="1">Uncharacterized protein</fullName>
    </submittedName>
</protein>
<proteinExistence type="predicted"/>
<accession>A0ABS4USI8</accession>
<reference evidence="1 2" key="1">
    <citation type="submission" date="2021-03" db="EMBL/GenBank/DDBJ databases">
        <title>Sequencing the genomes of 1000 actinobacteria strains.</title>
        <authorList>
            <person name="Klenk H.-P."/>
        </authorList>
    </citation>
    <scope>NUCLEOTIDE SEQUENCE [LARGE SCALE GENOMIC DNA]</scope>
    <source>
        <strain evidence="1 2">DSM 18824</strain>
    </source>
</reference>
<dbReference type="RefSeq" id="WP_209697390.1">
    <property type="nucleotide sequence ID" value="NZ_JAGINT010000002.1"/>
</dbReference>
<organism evidence="1 2">
    <name type="scientific">Kribbella aluminosa</name>
    <dbReference type="NCBI Taxonomy" id="416017"/>
    <lineage>
        <taxon>Bacteria</taxon>
        <taxon>Bacillati</taxon>
        <taxon>Actinomycetota</taxon>
        <taxon>Actinomycetes</taxon>
        <taxon>Propionibacteriales</taxon>
        <taxon>Kribbellaceae</taxon>
        <taxon>Kribbella</taxon>
    </lineage>
</organism>
<evidence type="ECO:0000313" key="2">
    <source>
        <dbReference type="Proteomes" id="UP000755585"/>
    </source>
</evidence>
<evidence type="ECO:0000313" key="1">
    <source>
        <dbReference type="EMBL" id="MBP2354605.1"/>
    </source>
</evidence>
<gene>
    <name evidence="1" type="ORF">JOF29_005715</name>
</gene>
<keyword evidence="2" id="KW-1185">Reference proteome</keyword>
<name>A0ABS4USI8_9ACTN</name>
<dbReference type="EMBL" id="JAGINT010000002">
    <property type="protein sequence ID" value="MBP2354605.1"/>
    <property type="molecule type" value="Genomic_DNA"/>
</dbReference>